<accession>A0ABQ5K470</accession>
<feature type="region of interest" description="Disordered" evidence="8">
    <location>
        <begin position="841"/>
        <end position="892"/>
    </location>
</feature>
<feature type="domain" description="Helicase C-terminal" evidence="10">
    <location>
        <begin position="1566"/>
        <end position="1718"/>
    </location>
</feature>
<keyword evidence="2" id="KW-0677">Repeat</keyword>
<dbReference type="GO" id="GO:0004386">
    <property type="term" value="F:helicase activity"/>
    <property type="evidence" value="ECO:0007669"/>
    <property type="project" value="UniProtKB-KW"/>
</dbReference>
<feature type="short sequence motif" description="Q motif" evidence="7">
    <location>
        <begin position="1318"/>
        <end position="1346"/>
    </location>
</feature>
<dbReference type="Pfam" id="PF00271">
    <property type="entry name" value="Helicase_C"/>
    <property type="match status" value="1"/>
</dbReference>
<evidence type="ECO:0000256" key="5">
    <source>
        <dbReference type="ARBA" id="ARBA00022806"/>
    </source>
</evidence>
<dbReference type="PANTHER" id="PTHR47958">
    <property type="entry name" value="ATP-DEPENDENT RNA HELICASE DBP3"/>
    <property type="match status" value="1"/>
</dbReference>
<feature type="region of interest" description="Disordered" evidence="8">
    <location>
        <begin position="1723"/>
        <end position="1773"/>
    </location>
</feature>
<sequence length="1773" mass="198034">MTSHEETLFFDGFVYRGELHDKKPHGKGIGEWNQPKIVVYEGEWENGYPHGKGTIVWILDNITSSKKDSTPKRKKSTSFAPLPQKLPAIISETDEGAKSLELETSKHPLSTSKEPTTPIFIANAPLLNLSSNIASFLPSEDLPVSSGSSQLTSQLSRAIEVQQQQANMSQIPLSPHFSGLTRYYGDMNHGKRHGVGCFLFSDGSSYIGTFRNDCRDGWGIFRNIDSSITLQLYEMNYLKEEIAQPHVLGYVEPTFRTRSGDVNTRVYVSNVLEALRGKKPPSLSSLKKTSKVPGKATTKRTEERRNNPKPGTGKKPAKNEKKDKEPEVEERSFDDVFIREEDEEDEEIRASFIRYARVVDFLISIYSLRPPYAPHISTNIDSELGLTRWRLGWLLFDCQAIGGSVKLSSILNHSHTKPWCRQRGWLTPDLEQTLVSKINSWKMLDEIQSSFDHNLSNSFIKSDCPDLFSLLTATTHKVPCTVLRRRDILPPLLRCALLRDSLTVKSGDSMEKFFSVVLSKHAERICGAIKSLIRPQSRGRSPRNAGSSSQGIDDDIISVSMSVMSKSALSEGMMSTISGSSGIGGPSKRRSIKDYILKMSHTKLQKVLSKTSARPLASRGRMSTMGSSCRNRESSIGRASSSQGQSKREATPDRDTPQYGVDLPFTTGSKYQDQSSMPISSLFPFSTHTFSQPSHALFDLCNEERERIDKEKWDKEHPEPTKTESSLPSLPSLVSHGSLLSLHDSSAGKVFKPIVFPSVPSVHSLLPPTLKAPPAAPARRVIFPPPTNIHSNNHERLVKWVEAGVCDGLVAERVWERMWISIGERKGKERLQGLILEPCVSNQDTSHPTEEEIEEKEEEVEEISPEEPVELGIEEEEEEEEGADHNLSDQHQDTNVHDALVPSSTVDNDPLTLDDREIRDKEGGINSSGMDRISGDVIQDGAELFPSSEVTKPIAASTQLAATDKDIIEVHKEPKIDTCPSQCSISELKSSRESQNFLVSSFISPYVSSVPRSIRGDSVETRTIDDILSPPSVLLDHRFTRSLVQGSLSSSPCILPPPLSLFSWVSDNPLSNQDSVTMCEDNGVSVWDVLVYLSEISSPNKEIQEARDSLLGFEPENPVEKTMVETGKRSRLSASHGAISSSTEQQDTPKQRIARNLREILKMFGDLFDMIEDEEILEHSLSEFDLSMLLVVIFNVCNGLCTEGRVSSVGFGGVRNEKKLLSVPNIDEILLQLDYMEKKDESKRYIPPHMKRRIAEEKKIEPPKPKSTPSSYWMGGTDSGSLKGDALFEKETVGNLFDKYDDIPVEITCEGDVPDPMESFASAAFPHILEENLRRMKYSKPTPIQKNAIPIAVEGRDIMACAQTGSGKTAAFLVPSIKKLLEEKKPILRKPEGIQYAYPLMEPRVLVLTPTRELAIQVHKDAARFSFESGLNTFCMYGGEKWGIQKSRLRRIRRVDILVATPGRLIDVLSMGNCHLMNVKTLILDEADRMLENGFEEQIRTILEEYFMPDSDVRQTLMFSATFPTQIQRLACDFMRDYVFITVGRVGSTSANITQHLLHIDGGEEEKKKHLVRLLKADIKSGGLVLIFVETKRGANSLERYLRDEYAFAVTSIHGDKEQHERQFAMHLFSSKKRPILVATDVAQRGLDIPNVTHVVNYDMPRAIQDYTHRIGRTGRVGHTGLATSFINPHEHGRLLRPLLNLMSEAKQDVPQWFTDMVSMYGSGPGGPRGRGPRGGRYGGKDFRKRGYHGGKSGGYDSTKRGGHKGGYEFGYR</sequence>
<keyword evidence="5 12" id="KW-0347">Helicase</keyword>
<evidence type="ECO:0000259" key="9">
    <source>
        <dbReference type="PROSITE" id="PS51192"/>
    </source>
</evidence>
<feature type="region of interest" description="Disordered" evidence="8">
    <location>
        <begin position="279"/>
        <end position="336"/>
    </location>
</feature>
<evidence type="ECO:0000259" key="10">
    <source>
        <dbReference type="PROSITE" id="PS51194"/>
    </source>
</evidence>
<dbReference type="InterPro" id="IPR027417">
    <property type="entry name" value="P-loop_NTPase"/>
</dbReference>
<dbReference type="SMART" id="SM00490">
    <property type="entry name" value="HELICc"/>
    <property type="match status" value="1"/>
</dbReference>
<feature type="domain" description="DEAD-box RNA helicase Q" evidence="11">
    <location>
        <begin position="1318"/>
        <end position="1346"/>
    </location>
</feature>
<dbReference type="SMART" id="SM00698">
    <property type="entry name" value="MORN"/>
    <property type="match status" value="4"/>
</dbReference>
<feature type="region of interest" description="Disordered" evidence="8">
    <location>
        <begin position="710"/>
        <end position="730"/>
    </location>
</feature>
<keyword evidence="13" id="KW-1185">Reference proteome</keyword>
<dbReference type="PROSITE" id="PS51194">
    <property type="entry name" value="HELICASE_CTER"/>
    <property type="match status" value="1"/>
</dbReference>
<dbReference type="Proteomes" id="UP001057375">
    <property type="component" value="Unassembled WGS sequence"/>
</dbReference>
<dbReference type="SUPFAM" id="SSF82185">
    <property type="entry name" value="Histone H3 K4-specific methyltransferase SET7/9 N-terminal domain"/>
    <property type="match status" value="2"/>
</dbReference>
<reference evidence="12" key="1">
    <citation type="submission" date="2022-03" db="EMBL/GenBank/DDBJ databases">
        <title>Draft genome sequence of Aduncisulcus paluster, a free-living microaerophilic Fornicata.</title>
        <authorList>
            <person name="Yuyama I."/>
            <person name="Kume K."/>
            <person name="Tamura T."/>
            <person name="Inagaki Y."/>
            <person name="Hashimoto T."/>
        </authorList>
    </citation>
    <scope>NUCLEOTIDE SEQUENCE</scope>
    <source>
        <strain evidence="12">NY0171</strain>
    </source>
</reference>
<feature type="compositionally biased region" description="Basic and acidic residues" evidence="8">
    <location>
        <begin position="710"/>
        <end position="722"/>
    </location>
</feature>
<dbReference type="CDD" id="cd18787">
    <property type="entry name" value="SF2_C_DEAD"/>
    <property type="match status" value="1"/>
</dbReference>
<dbReference type="InterPro" id="IPR003409">
    <property type="entry name" value="MORN"/>
</dbReference>
<keyword evidence="3" id="KW-0547">Nucleotide-binding</keyword>
<evidence type="ECO:0000313" key="12">
    <source>
        <dbReference type="EMBL" id="GKT27152.1"/>
    </source>
</evidence>
<keyword evidence="4" id="KW-0378">Hydrolase</keyword>
<dbReference type="InterPro" id="IPR014001">
    <property type="entry name" value="Helicase_ATP-bd"/>
</dbReference>
<dbReference type="InterPro" id="IPR011545">
    <property type="entry name" value="DEAD/DEAH_box_helicase_dom"/>
</dbReference>
<dbReference type="PROSITE" id="PS51192">
    <property type="entry name" value="HELICASE_ATP_BIND_1"/>
    <property type="match status" value="1"/>
</dbReference>
<feature type="compositionally biased region" description="Acidic residues" evidence="8">
    <location>
        <begin position="851"/>
        <end position="882"/>
    </location>
</feature>
<dbReference type="Pfam" id="PF02493">
    <property type="entry name" value="MORN"/>
    <property type="match status" value="3"/>
</dbReference>
<dbReference type="PROSITE" id="PS00039">
    <property type="entry name" value="DEAD_ATP_HELICASE"/>
    <property type="match status" value="1"/>
</dbReference>
<protein>
    <recommendedName>
        <fullName evidence="1">RNA helicase</fullName>
        <ecNumber evidence="1">3.6.4.13</ecNumber>
    </recommendedName>
</protein>
<keyword evidence="6" id="KW-0067">ATP-binding</keyword>
<dbReference type="InterPro" id="IPR001650">
    <property type="entry name" value="Helicase_C-like"/>
</dbReference>
<evidence type="ECO:0000256" key="8">
    <source>
        <dbReference type="SAM" id="MobiDB-lite"/>
    </source>
</evidence>
<evidence type="ECO:0000256" key="2">
    <source>
        <dbReference type="ARBA" id="ARBA00022737"/>
    </source>
</evidence>
<comment type="caution">
    <text evidence="12">The sequence shown here is derived from an EMBL/GenBank/DDBJ whole genome shotgun (WGS) entry which is preliminary data.</text>
</comment>
<feature type="compositionally biased region" description="Basic and acidic residues" evidence="8">
    <location>
        <begin position="317"/>
        <end position="336"/>
    </location>
</feature>
<feature type="compositionally biased region" description="Basic and acidic residues" evidence="8">
    <location>
        <begin position="883"/>
        <end position="892"/>
    </location>
</feature>
<dbReference type="Pfam" id="PF00270">
    <property type="entry name" value="DEAD"/>
    <property type="match status" value="1"/>
</dbReference>
<evidence type="ECO:0000259" key="11">
    <source>
        <dbReference type="PROSITE" id="PS51195"/>
    </source>
</evidence>
<gene>
    <name evidence="12" type="ORF">ADUPG1_013644</name>
</gene>
<feature type="region of interest" description="Disordered" evidence="8">
    <location>
        <begin position="606"/>
        <end position="659"/>
    </location>
</feature>
<name>A0ABQ5K470_9EUKA</name>
<dbReference type="SMART" id="SM00487">
    <property type="entry name" value="DEXDc"/>
    <property type="match status" value="1"/>
</dbReference>
<dbReference type="Gene3D" id="3.40.50.300">
    <property type="entry name" value="P-loop containing nucleotide triphosphate hydrolases"/>
    <property type="match status" value="2"/>
</dbReference>
<dbReference type="PROSITE" id="PS51195">
    <property type="entry name" value="Q_MOTIF"/>
    <property type="match status" value="1"/>
</dbReference>
<proteinExistence type="predicted"/>
<feature type="domain" description="Helicase ATP-binding" evidence="9">
    <location>
        <begin position="1349"/>
        <end position="1541"/>
    </location>
</feature>
<evidence type="ECO:0000256" key="4">
    <source>
        <dbReference type="ARBA" id="ARBA00022801"/>
    </source>
</evidence>
<dbReference type="EMBL" id="BQXS01012707">
    <property type="protein sequence ID" value="GKT27152.1"/>
    <property type="molecule type" value="Genomic_DNA"/>
</dbReference>
<evidence type="ECO:0000256" key="3">
    <source>
        <dbReference type="ARBA" id="ARBA00022741"/>
    </source>
</evidence>
<evidence type="ECO:0000256" key="7">
    <source>
        <dbReference type="PROSITE-ProRule" id="PRU00552"/>
    </source>
</evidence>
<feature type="compositionally biased region" description="Basic and acidic residues" evidence="8">
    <location>
        <begin position="646"/>
        <end position="656"/>
    </location>
</feature>
<evidence type="ECO:0000256" key="1">
    <source>
        <dbReference type="ARBA" id="ARBA00012552"/>
    </source>
</evidence>
<evidence type="ECO:0000256" key="6">
    <source>
        <dbReference type="ARBA" id="ARBA00022840"/>
    </source>
</evidence>
<dbReference type="InterPro" id="IPR000629">
    <property type="entry name" value="RNA-helicase_DEAD-box_CS"/>
</dbReference>
<dbReference type="EC" id="3.6.4.13" evidence="1"/>
<dbReference type="SUPFAM" id="SSF52540">
    <property type="entry name" value="P-loop containing nucleoside triphosphate hydrolases"/>
    <property type="match status" value="1"/>
</dbReference>
<evidence type="ECO:0000313" key="13">
    <source>
        <dbReference type="Proteomes" id="UP001057375"/>
    </source>
</evidence>
<dbReference type="InterPro" id="IPR014014">
    <property type="entry name" value="RNA_helicase_DEAD_Q_motif"/>
</dbReference>
<organism evidence="12 13">
    <name type="scientific">Aduncisulcus paluster</name>
    <dbReference type="NCBI Taxonomy" id="2918883"/>
    <lineage>
        <taxon>Eukaryota</taxon>
        <taxon>Metamonada</taxon>
        <taxon>Carpediemonas-like organisms</taxon>
        <taxon>Aduncisulcus</taxon>
    </lineage>
</organism>
<feature type="compositionally biased region" description="Gly residues" evidence="8">
    <location>
        <begin position="1723"/>
        <end position="1738"/>
    </location>
</feature>